<reference evidence="1 2" key="2">
    <citation type="journal article" date="2021" name="Int. J. Syst. Evol. Microbiol.">
        <title>Roseibium litorale sp. nov., isolated from a tidal flat sediment and proposal for the reclassification of Labrenzia polysiphoniae as Roseibium polysiphoniae comb. nov.</title>
        <authorList>
            <person name="Liu Y."/>
            <person name="Pei T."/>
            <person name="Du J."/>
            <person name="Chao M."/>
            <person name="Deng M.R."/>
            <person name="Zhu H."/>
        </authorList>
    </citation>
    <scope>NUCLEOTIDE SEQUENCE [LARGE SCALE GENOMIC DNA]</scope>
    <source>
        <strain evidence="1 2">4C16A</strain>
    </source>
</reference>
<comment type="caution">
    <text evidence="1">The sequence shown here is derived from an EMBL/GenBank/DDBJ whole genome shotgun (WGS) entry which is preliminary data.</text>
</comment>
<sequence length="227" mass="23809">MPGAVILGSSGGIGGALVHCLSETRPDLTIAGLHRNSTPRLDVCDEASIEEAARHCAALGPIGLVVNATGILAPEAAGPEKSWRTIDPAHMAKVFQVNAIGPALVIKHFLPLFLREGRCVYANLSARVGSIGDNHLGGWYSYRASKAALNQIVRTASVELRRKNSEAVCVALHPGTVATNLSGGFQATGLEVQDPATAAGRILKVIETLQPDQSGGFFDHHGKGIPW</sequence>
<dbReference type="PRINTS" id="PR00081">
    <property type="entry name" value="GDHRDH"/>
</dbReference>
<reference evidence="2" key="1">
    <citation type="submission" date="2020-09" db="EMBL/GenBank/DDBJ databases">
        <title>The genome sequence of strain Labrenzia suaedae 4C16A.</title>
        <authorList>
            <person name="Liu Y."/>
        </authorList>
    </citation>
    <scope>NUCLEOTIDE SEQUENCE [LARGE SCALE GENOMIC DNA]</scope>
    <source>
        <strain evidence="2">4C16A</strain>
    </source>
</reference>
<protein>
    <submittedName>
        <fullName evidence="1">SDR family oxidoreductase</fullName>
    </submittedName>
</protein>
<dbReference type="Proteomes" id="UP000632063">
    <property type="component" value="Unassembled WGS sequence"/>
</dbReference>
<keyword evidence="2" id="KW-1185">Reference proteome</keyword>
<proteinExistence type="predicted"/>
<gene>
    <name evidence="1" type="ORF">IG616_20130</name>
</gene>
<evidence type="ECO:0000313" key="2">
    <source>
        <dbReference type="Proteomes" id="UP000632063"/>
    </source>
</evidence>
<dbReference type="InterPro" id="IPR002347">
    <property type="entry name" value="SDR_fam"/>
</dbReference>
<dbReference type="PANTHER" id="PTHR43544">
    <property type="entry name" value="SHORT-CHAIN DEHYDROGENASE/REDUCTASE"/>
    <property type="match status" value="1"/>
</dbReference>
<accession>A0ABR9CUA1</accession>
<name>A0ABR9CUA1_9HYPH</name>
<dbReference type="PANTHER" id="PTHR43544:SF12">
    <property type="entry name" value="NAD(P)-BINDING ROSSMANN-FOLD SUPERFAMILY PROTEIN"/>
    <property type="match status" value="1"/>
</dbReference>
<dbReference type="RefSeq" id="WP_192150249.1">
    <property type="nucleotide sequence ID" value="NZ_JACYXI010000016.1"/>
</dbReference>
<organism evidence="1 2">
    <name type="scientific">Roseibium litorale</name>
    <dbReference type="NCBI Taxonomy" id="2803841"/>
    <lineage>
        <taxon>Bacteria</taxon>
        <taxon>Pseudomonadati</taxon>
        <taxon>Pseudomonadota</taxon>
        <taxon>Alphaproteobacteria</taxon>
        <taxon>Hyphomicrobiales</taxon>
        <taxon>Stappiaceae</taxon>
        <taxon>Roseibium</taxon>
    </lineage>
</organism>
<dbReference type="Pfam" id="PF13561">
    <property type="entry name" value="adh_short_C2"/>
    <property type="match status" value="1"/>
</dbReference>
<dbReference type="Gene3D" id="3.40.50.720">
    <property type="entry name" value="NAD(P)-binding Rossmann-like Domain"/>
    <property type="match status" value="1"/>
</dbReference>
<dbReference type="CDD" id="cd05325">
    <property type="entry name" value="carb_red_sniffer_like_SDR_c"/>
    <property type="match status" value="1"/>
</dbReference>
<dbReference type="InterPro" id="IPR051468">
    <property type="entry name" value="Fungal_SecMetab_SDRs"/>
</dbReference>
<evidence type="ECO:0000313" key="1">
    <source>
        <dbReference type="EMBL" id="MBD8893861.1"/>
    </source>
</evidence>
<dbReference type="SUPFAM" id="SSF51735">
    <property type="entry name" value="NAD(P)-binding Rossmann-fold domains"/>
    <property type="match status" value="1"/>
</dbReference>
<dbReference type="InterPro" id="IPR036291">
    <property type="entry name" value="NAD(P)-bd_dom_sf"/>
</dbReference>
<dbReference type="EMBL" id="JACYXI010000016">
    <property type="protein sequence ID" value="MBD8893861.1"/>
    <property type="molecule type" value="Genomic_DNA"/>
</dbReference>